<sequence length="151" mass="16213">MRHGDAESSARTDSERPLSEQGKAEAASMVQYLIAEPPVNLLVSPYLRAQQTAAIVLSGLEKNGFKPDVQTTPNITPDDNPREIIAKLSDMSDGPLMIVSHNPFVSLLVSLLTQGHTQVGMAMATASIACVTADVWELGAADLHWYNTPSI</sequence>
<dbReference type="Gene3D" id="3.40.50.1240">
    <property type="entry name" value="Phosphoglycerate mutase-like"/>
    <property type="match status" value="1"/>
</dbReference>
<dbReference type="AlphaFoldDB" id="A0A2K9LFV5"/>
<dbReference type="Pfam" id="PF00300">
    <property type="entry name" value="His_Phos_1"/>
    <property type="match status" value="1"/>
</dbReference>
<dbReference type="KEGG" id="kak:Kalk_01810"/>
<name>A0A2K9LFV5_9GAMM</name>
<dbReference type="SUPFAM" id="SSF53254">
    <property type="entry name" value="Phosphoglycerate mutase-like"/>
    <property type="match status" value="1"/>
</dbReference>
<gene>
    <name evidence="2" type="primary">sixA</name>
    <name evidence="2" type="ORF">Kalk_01810</name>
</gene>
<accession>A0A2K9LFV5</accession>
<dbReference type="GO" id="GO:0101006">
    <property type="term" value="F:protein histidine phosphatase activity"/>
    <property type="evidence" value="ECO:0007669"/>
    <property type="project" value="InterPro"/>
</dbReference>
<organism evidence="2 3">
    <name type="scientific">Ketobacter alkanivorans</name>
    <dbReference type="NCBI Taxonomy" id="1917421"/>
    <lineage>
        <taxon>Bacteria</taxon>
        <taxon>Pseudomonadati</taxon>
        <taxon>Pseudomonadota</taxon>
        <taxon>Gammaproteobacteria</taxon>
        <taxon>Pseudomonadales</taxon>
        <taxon>Ketobacteraceae</taxon>
        <taxon>Ketobacter</taxon>
    </lineage>
</organism>
<dbReference type="SMART" id="SM00855">
    <property type="entry name" value="PGAM"/>
    <property type="match status" value="1"/>
</dbReference>
<evidence type="ECO:0000313" key="3">
    <source>
        <dbReference type="Proteomes" id="UP000235116"/>
    </source>
</evidence>
<dbReference type="GO" id="GO:0005737">
    <property type="term" value="C:cytoplasm"/>
    <property type="evidence" value="ECO:0007669"/>
    <property type="project" value="InterPro"/>
</dbReference>
<dbReference type="NCBIfam" id="TIGR00249">
    <property type="entry name" value="sixA"/>
    <property type="match status" value="1"/>
</dbReference>
<dbReference type="InterPro" id="IPR013078">
    <property type="entry name" value="His_Pase_superF_clade-1"/>
</dbReference>
<evidence type="ECO:0000256" key="1">
    <source>
        <dbReference type="SAM" id="MobiDB-lite"/>
    </source>
</evidence>
<protein>
    <submittedName>
        <fullName evidence="2">Phosphohistidine phosphatase SixA</fullName>
    </submittedName>
</protein>
<proteinExistence type="predicted"/>
<dbReference type="InterPro" id="IPR029033">
    <property type="entry name" value="His_PPase_superfam"/>
</dbReference>
<dbReference type="CDD" id="cd07067">
    <property type="entry name" value="HP_PGM_like"/>
    <property type="match status" value="1"/>
</dbReference>
<feature type="compositionally biased region" description="Basic and acidic residues" evidence="1">
    <location>
        <begin position="1"/>
        <end position="18"/>
    </location>
</feature>
<reference evidence="3" key="1">
    <citation type="submission" date="2017-08" db="EMBL/GenBank/DDBJ databases">
        <title>Direct submision.</title>
        <authorList>
            <person name="Kim S.-J."/>
            <person name="Rhee S.-K."/>
        </authorList>
    </citation>
    <scope>NUCLEOTIDE SEQUENCE [LARGE SCALE GENOMIC DNA]</scope>
    <source>
        <strain evidence="3">GI5</strain>
    </source>
</reference>
<dbReference type="InterPro" id="IPR004449">
    <property type="entry name" value="SixA"/>
</dbReference>
<evidence type="ECO:0000313" key="2">
    <source>
        <dbReference type="EMBL" id="AUM11239.1"/>
    </source>
</evidence>
<dbReference type="EMBL" id="CP022684">
    <property type="protein sequence ID" value="AUM11239.1"/>
    <property type="molecule type" value="Genomic_DNA"/>
</dbReference>
<dbReference type="Proteomes" id="UP000235116">
    <property type="component" value="Chromosome"/>
</dbReference>
<feature type="region of interest" description="Disordered" evidence="1">
    <location>
        <begin position="1"/>
        <end position="22"/>
    </location>
</feature>
<keyword evidence="3" id="KW-1185">Reference proteome</keyword>